<dbReference type="PROSITE" id="PS51831">
    <property type="entry name" value="HD"/>
    <property type="match status" value="1"/>
</dbReference>
<gene>
    <name evidence="8" type="ORF">NCTC13163_02238</name>
</gene>
<dbReference type="GO" id="GO:0046872">
    <property type="term" value="F:metal ion binding"/>
    <property type="evidence" value="ECO:0007669"/>
    <property type="project" value="UniProtKB-KW"/>
</dbReference>
<dbReference type="Pfam" id="PF01966">
    <property type="entry name" value="HD"/>
    <property type="match status" value="1"/>
</dbReference>
<accession>A0A377FVK6</accession>
<evidence type="ECO:0000256" key="3">
    <source>
        <dbReference type="ARBA" id="ARBA00022741"/>
    </source>
</evidence>
<dbReference type="InterPro" id="IPR006675">
    <property type="entry name" value="HDIG_dom"/>
</dbReference>
<feature type="domain" description="HD" evidence="7">
    <location>
        <begin position="18"/>
        <end position="131"/>
    </location>
</feature>
<dbReference type="Proteomes" id="UP000254060">
    <property type="component" value="Unassembled WGS sequence"/>
</dbReference>
<dbReference type="GO" id="GO:0000166">
    <property type="term" value="F:nucleotide binding"/>
    <property type="evidence" value="ECO:0007669"/>
    <property type="project" value="UniProtKB-KW"/>
</dbReference>
<dbReference type="PANTHER" id="PTHR35795:SF1">
    <property type="entry name" value="BIS(5'-NUCLEOSYL)-TETRAPHOSPHATASE, SYMMETRICAL"/>
    <property type="match status" value="1"/>
</dbReference>
<dbReference type="PANTHER" id="PTHR35795">
    <property type="entry name" value="SLR1885 PROTEIN"/>
    <property type="match status" value="1"/>
</dbReference>
<keyword evidence="8" id="KW-0548">Nucleotidyltransferase</keyword>
<dbReference type="OrthoDB" id="9782134at2"/>
<dbReference type="CDD" id="cd00077">
    <property type="entry name" value="HDc"/>
    <property type="match status" value="1"/>
</dbReference>
<name>A0A377FVK6_9BACL</name>
<evidence type="ECO:0000256" key="1">
    <source>
        <dbReference type="ARBA" id="ARBA00012506"/>
    </source>
</evidence>
<sequence length="185" mass="20960">MTYEEARTLIEQTLPEKRLIHTLGVVEAAERLALKYGENVEQARLAAMLHDYAKYFDRDEMRRVVLDEPLDPLLLEFDDELLHAPVGAVLLDRTYDLDAAVVSAIKNHTTGEPGMSRLDQILFVADAIEPNRNYPGVELLRDVAETSLEAAVVATLRQTIHHLLNKSVRIFPLTIETYNHFVNTP</sequence>
<dbReference type="EC" id="3.6.1.41" evidence="1"/>
<comment type="catalytic activity">
    <reaction evidence="6">
        <text>P(1),P(4)-bis(5'-adenosyl) tetraphosphate + H2O = 2 ADP + 2 H(+)</text>
        <dbReference type="Rhea" id="RHEA:24252"/>
        <dbReference type="ChEBI" id="CHEBI:15377"/>
        <dbReference type="ChEBI" id="CHEBI:15378"/>
        <dbReference type="ChEBI" id="CHEBI:58141"/>
        <dbReference type="ChEBI" id="CHEBI:456216"/>
        <dbReference type="EC" id="3.6.1.41"/>
    </reaction>
</comment>
<keyword evidence="5" id="KW-0408">Iron</keyword>
<dbReference type="NCBIfam" id="TIGR00488">
    <property type="entry name" value="bis(5'-nucleosyl)-tetraphosphatase (symmetrical) YqeK"/>
    <property type="match status" value="1"/>
</dbReference>
<evidence type="ECO:0000256" key="6">
    <source>
        <dbReference type="ARBA" id="ARBA00049417"/>
    </source>
</evidence>
<evidence type="ECO:0000259" key="7">
    <source>
        <dbReference type="PROSITE" id="PS51831"/>
    </source>
</evidence>
<dbReference type="InterPro" id="IPR051094">
    <property type="entry name" value="Diverse_Catalytic_Enzymes"/>
</dbReference>
<dbReference type="RefSeq" id="WP_029335754.1">
    <property type="nucleotide sequence ID" value="NZ_UGGP01000001.1"/>
</dbReference>
<dbReference type="EMBL" id="UGGP01000001">
    <property type="protein sequence ID" value="STO08860.1"/>
    <property type="molecule type" value="Genomic_DNA"/>
</dbReference>
<proteinExistence type="predicted"/>
<dbReference type="Gene3D" id="1.10.3210.10">
    <property type="entry name" value="Hypothetical protein af1432"/>
    <property type="match status" value="1"/>
</dbReference>
<organism evidence="8 9">
    <name type="scientific">Exiguobacterium aurantiacum</name>
    <dbReference type="NCBI Taxonomy" id="33987"/>
    <lineage>
        <taxon>Bacteria</taxon>
        <taxon>Bacillati</taxon>
        <taxon>Bacillota</taxon>
        <taxon>Bacilli</taxon>
        <taxon>Bacillales</taxon>
        <taxon>Bacillales Family XII. Incertae Sedis</taxon>
        <taxon>Exiguobacterium</taxon>
    </lineage>
</organism>
<keyword evidence="4" id="KW-0378">Hydrolase</keyword>
<dbReference type="GO" id="GO:0008803">
    <property type="term" value="F:bis(5'-nucleosyl)-tetraphosphatase (symmetrical) activity"/>
    <property type="evidence" value="ECO:0007669"/>
    <property type="project" value="UniProtKB-EC"/>
</dbReference>
<evidence type="ECO:0000313" key="9">
    <source>
        <dbReference type="Proteomes" id="UP000254060"/>
    </source>
</evidence>
<evidence type="ECO:0000256" key="5">
    <source>
        <dbReference type="ARBA" id="ARBA00023004"/>
    </source>
</evidence>
<reference evidence="8 9" key="1">
    <citation type="submission" date="2018-06" db="EMBL/GenBank/DDBJ databases">
        <authorList>
            <consortium name="Pathogen Informatics"/>
            <person name="Doyle S."/>
        </authorList>
    </citation>
    <scope>NUCLEOTIDE SEQUENCE [LARGE SCALE GENOMIC DNA]</scope>
    <source>
        <strain evidence="8 9">NCTC13163</strain>
    </source>
</reference>
<dbReference type="InterPro" id="IPR003607">
    <property type="entry name" value="HD/PDEase_dom"/>
</dbReference>
<dbReference type="SUPFAM" id="SSF109604">
    <property type="entry name" value="HD-domain/PDEase-like"/>
    <property type="match status" value="1"/>
</dbReference>
<dbReference type="SMART" id="SM00471">
    <property type="entry name" value="HDc"/>
    <property type="match status" value="1"/>
</dbReference>
<dbReference type="STRING" id="1397694.GCA_000702585_02726"/>
<protein>
    <recommendedName>
        <fullName evidence="1">bis(5'-nucleosyl)-tetraphosphatase (symmetrical)</fullName>
        <ecNumber evidence="1">3.6.1.41</ecNumber>
    </recommendedName>
</protein>
<dbReference type="InterPro" id="IPR006674">
    <property type="entry name" value="HD_domain"/>
</dbReference>
<dbReference type="InterPro" id="IPR005249">
    <property type="entry name" value="YqeK"/>
</dbReference>
<dbReference type="GO" id="GO:0016779">
    <property type="term" value="F:nucleotidyltransferase activity"/>
    <property type="evidence" value="ECO:0007669"/>
    <property type="project" value="UniProtKB-KW"/>
</dbReference>
<keyword evidence="8" id="KW-0808">Transferase</keyword>
<evidence type="ECO:0000313" key="8">
    <source>
        <dbReference type="EMBL" id="STO08860.1"/>
    </source>
</evidence>
<dbReference type="NCBIfam" id="TIGR00277">
    <property type="entry name" value="HDIG"/>
    <property type="match status" value="1"/>
</dbReference>
<evidence type="ECO:0000256" key="4">
    <source>
        <dbReference type="ARBA" id="ARBA00022801"/>
    </source>
</evidence>
<dbReference type="AlphaFoldDB" id="A0A377FVK6"/>
<keyword evidence="3" id="KW-0547">Nucleotide-binding</keyword>
<keyword evidence="2" id="KW-0479">Metal-binding</keyword>
<evidence type="ECO:0000256" key="2">
    <source>
        <dbReference type="ARBA" id="ARBA00022723"/>
    </source>
</evidence>